<keyword evidence="2" id="KW-1185">Reference proteome</keyword>
<name>A0A5K7ZGK2_9BACT</name>
<dbReference type="EMBL" id="AP021875">
    <property type="protein sequence ID" value="BBO77464.1"/>
    <property type="molecule type" value="Genomic_DNA"/>
</dbReference>
<evidence type="ECO:0008006" key="3">
    <source>
        <dbReference type="Google" id="ProtNLM"/>
    </source>
</evidence>
<organism evidence="1 2">
    <name type="scientific">Desulfosarcina widdelii</name>
    <dbReference type="NCBI Taxonomy" id="947919"/>
    <lineage>
        <taxon>Bacteria</taxon>
        <taxon>Pseudomonadati</taxon>
        <taxon>Thermodesulfobacteriota</taxon>
        <taxon>Desulfobacteria</taxon>
        <taxon>Desulfobacterales</taxon>
        <taxon>Desulfosarcinaceae</taxon>
        <taxon>Desulfosarcina</taxon>
    </lineage>
</organism>
<accession>A0A5K7ZGK2</accession>
<evidence type="ECO:0000313" key="1">
    <source>
        <dbReference type="EMBL" id="BBO77464.1"/>
    </source>
</evidence>
<protein>
    <recommendedName>
        <fullName evidence="3">Lin1244/Lin1753-like N-terminal domain-containing protein</fullName>
    </recommendedName>
</protein>
<proteinExistence type="predicted"/>
<reference evidence="1 2" key="1">
    <citation type="submission" date="2019-11" db="EMBL/GenBank/DDBJ databases">
        <title>Comparative genomics of hydrocarbon-degrading Desulfosarcina strains.</title>
        <authorList>
            <person name="Watanabe M."/>
            <person name="Kojima H."/>
            <person name="Fukui M."/>
        </authorList>
    </citation>
    <scope>NUCLEOTIDE SEQUENCE [LARGE SCALE GENOMIC DNA]</scope>
    <source>
        <strain evidence="1 2">PP31</strain>
    </source>
</reference>
<sequence length="127" mass="14621">MIKKKIIDKERIRRIDGGFAFIPHRFLTGGFVNDLSPDQLLLYFFLILAADRFGLSFYSYDKICTLLEMSLDQYVEARCALIKKELIAFDGTLFQVLALPQPPKKSNHQQPHPLDQIAQNMFKEVAS</sequence>
<dbReference type="OrthoDB" id="9134216at2"/>
<dbReference type="RefSeq" id="WP_155306202.1">
    <property type="nucleotide sequence ID" value="NZ_AP021875.1"/>
</dbReference>
<gene>
    <name evidence="1" type="ORF">DSCW_48810</name>
</gene>
<evidence type="ECO:0000313" key="2">
    <source>
        <dbReference type="Proteomes" id="UP000427769"/>
    </source>
</evidence>
<dbReference type="KEGG" id="dwd:DSCW_48810"/>
<dbReference type="AlphaFoldDB" id="A0A5K7ZGK2"/>
<dbReference type="Proteomes" id="UP000427769">
    <property type="component" value="Chromosome"/>
</dbReference>